<gene>
    <name evidence="1" type="ORF">L1987_71224</name>
</gene>
<keyword evidence="2" id="KW-1185">Reference proteome</keyword>
<name>A0ACB9AS37_9ASTR</name>
<sequence>MKLTVSLVSSRRRPSVSSLLHRPLTVTTTSRSFSLTRKKSVRECLILLSPDLLNRQTTVQSGCSRLCRWSREDLWKPTTTRKDIAT</sequence>
<accession>A0ACB9AS37</accession>
<evidence type="ECO:0000313" key="1">
    <source>
        <dbReference type="EMBL" id="KAI3712662.1"/>
    </source>
</evidence>
<protein>
    <submittedName>
        <fullName evidence="1">Uncharacterized protein</fullName>
    </submittedName>
</protein>
<dbReference type="Proteomes" id="UP001056120">
    <property type="component" value="Linkage Group LG24"/>
</dbReference>
<organism evidence="1 2">
    <name type="scientific">Smallanthus sonchifolius</name>
    <dbReference type="NCBI Taxonomy" id="185202"/>
    <lineage>
        <taxon>Eukaryota</taxon>
        <taxon>Viridiplantae</taxon>
        <taxon>Streptophyta</taxon>
        <taxon>Embryophyta</taxon>
        <taxon>Tracheophyta</taxon>
        <taxon>Spermatophyta</taxon>
        <taxon>Magnoliopsida</taxon>
        <taxon>eudicotyledons</taxon>
        <taxon>Gunneridae</taxon>
        <taxon>Pentapetalae</taxon>
        <taxon>asterids</taxon>
        <taxon>campanulids</taxon>
        <taxon>Asterales</taxon>
        <taxon>Asteraceae</taxon>
        <taxon>Asteroideae</taxon>
        <taxon>Heliantheae alliance</taxon>
        <taxon>Millerieae</taxon>
        <taxon>Smallanthus</taxon>
    </lineage>
</organism>
<reference evidence="1 2" key="2">
    <citation type="journal article" date="2022" name="Mol. Ecol. Resour.">
        <title>The genomes of chicory, endive, great burdock and yacon provide insights into Asteraceae paleo-polyploidization history and plant inulin production.</title>
        <authorList>
            <person name="Fan W."/>
            <person name="Wang S."/>
            <person name="Wang H."/>
            <person name="Wang A."/>
            <person name="Jiang F."/>
            <person name="Liu H."/>
            <person name="Zhao H."/>
            <person name="Xu D."/>
            <person name="Zhang Y."/>
        </authorList>
    </citation>
    <scope>NUCLEOTIDE SEQUENCE [LARGE SCALE GENOMIC DNA]</scope>
    <source>
        <strain evidence="2">cv. Yunnan</strain>
        <tissue evidence="1">Leaves</tissue>
    </source>
</reference>
<dbReference type="EMBL" id="CM042041">
    <property type="protein sequence ID" value="KAI3712662.1"/>
    <property type="molecule type" value="Genomic_DNA"/>
</dbReference>
<reference evidence="2" key="1">
    <citation type="journal article" date="2022" name="Mol. Ecol. Resour.">
        <title>The genomes of chicory, endive, great burdock and yacon provide insights into Asteraceae palaeo-polyploidization history and plant inulin production.</title>
        <authorList>
            <person name="Fan W."/>
            <person name="Wang S."/>
            <person name="Wang H."/>
            <person name="Wang A."/>
            <person name="Jiang F."/>
            <person name="Liu H."/>
            <person name="Zhao H."/>
            <person name="Xu D."/>
            <person name="Zhang Y."/>
        </authorList>
    </citation>
    <scope>NUCLEOTIDE SEQUENCE [LARGE SCALE GENOMIC DNA]</scope>
    <source>
        <strain evidence="2">cv. Yunnan</strain>
    </source>
</reference>
<proteinExistence type="predicted"/>
<comment type="caution">
    <text evidence="1">The sequence shown here is derived from an EMBL/GenBank/DDBJ whole genome shotgun (WGS) entry which is preliminary data.</text>
</comment>
<evidence type="ECO:0000313" key="2">
    <source>
        <dbReference type="Proteomes" id="UP001056120"/>
    </source>
</evidence>